<feature type="transmembrane region" description="Helical" evidence="1">
    <location>
        <begin position="88"/>
        <end position="108"/>
    </location>
</feature>
<reference evidence="2" key="1">
    <citation type="submission" date="2014-05" db="EMBL/GenBank/DDBJ databases">
        <authorList>
            <person name="Urmite Genomes"/>
        </authorList>
    </citation>
    <scope>NUCLEOTIDE SEQUENCE</scope>
    <source>
        <strain evidence="2">DSM 44074</strain>
    </source>
</reference>
<dbReference type="EMBL" id="LK021340">
    <property type="protein sequence ID" value="CDQ46305.1"/>
    <property type="molecule type" value="Genomic_DNA"/>
</dbReference>
<dbReference type="AlphaFoldDB" id="A0AAV2WPZ0"/>
<dbReference type="Pfam" id="PF11222">
    <property type="entry name" value="DUF3017"/>
    <property type="match status" value="1"/>
</dbReference>
<feature type="transmembrane region" description="Helical" evidence="1">
    <location>
        <begin position="58"/>
        <end position="76"/>
    </location>
</feature>
<dbReference type="Proteomes" id="UP000028864">
    <property type="component" value="Unassembled WGS sequence"/>
</dbReference>
<keyword evidence="1" id="KW-0472">Membrane</keyword>
<evidence type="ECO:0000256" key="1">
    <source>
        <dbReference type="SAM" id="Phobius"/>
    </source>
</evidence>
<keyword evidence="1" id="KW-0812">Transmembrane</keyword>
<evidence type="ECO:0000313" key="3">
    <source>
        <dbReference type="Proteomes" id="UP000028864"/>
    </source>
</evidence>
<gene>
    <name evidence="2" type="ORF">BN1047_04212</name>
</gene>
<name>A0AAV2WPZ0_MYCNE</name>
<protein>
    <recommendedName>
        <fullName evidence="4">DUF3017 domain-containing protein</fullName>
    </recommendedName>
</protein>
<evidence type="ECO:0008006" key="4">
    <source>
        <dbReference type="Google" id="ProtNLM"/>
    </source>
</evidence>
<evidence type="ECO:0000313" key="2">
    <source>
        <dbReference type="EMBL" id="CDQ46305.1"/>
    </source>
</evidence>
<organism evidence="2 3">
    <name type="scientific">Mycolicibacterium neoaurum</name>
    <name type="common">Mycobacterium neoaurum</name>
    <dbReference type="NCBI Taxonomy" id="1795"/>
    <lineage>
        <taxon>Bacteria</taxon>
        <taxon>Bacillati</taxon>
        <taxon>Actinomycetota</taxon>
        <taxon>Actinomycetes</taxon>
        <taxon>Mycobacteriales</taxon>
        <taxon>Mycobacteriaceae</taxon>
        <taxon>Mycolicibacterium</taxon>
    </lineage>
</organism>
<proteinExistence type="predicted"/>
<feature type="transmembrane region" description="Helical" evidence="1">
    <location>
        <begin position="34"/>
        <end position="52"/>
    </location>
</feature>
<dbReference type="InterPro" id="IPR021385">
    <property type="entry name" value="DUF3017"/>
</dbReference>
<keyword evidence="1" id="KW-1133">Transmembrane helix</keyword>
<reference evidence="2" key="2">
    <citation type="submission" date="2015-09" db="EMBL/GenBank/DDBJ databases">
        <title>Draft genome sequence of Mycobacterium neoaurum DSM 44074.</title>
        <authorList>
            <person name="Croce O."/>
            <person name="Robert C."/>
            <person name="Raoult D."/>
            <person name="Drancourt M."/>
        </authorList>
    </citation>
    <scope>NUCLEOTIDE SEQUENCE</scope>
    <source>
        <strain evidence="2">DSM 44074</strain>
    </source>
</reference>
<accession>A0AAV2WPZ0</accession>
<sequence length="116" mass="12327">MSWSARSAGDGDEHVGEVHMTPQEFARKVLAGQWPILLVALIFAASFVLVIAGYWRRGALVMGIAVGVAAALRLALSDDRAGLLVVRTRAIDFATTASVSAVMLYIAWTIDPLGTS</sequence>